<keyword evidence="3" id="KW-1185">Reference proteome</keyword>
<gene>
    <name evidence="2" type="ORF">BN977_04691</name>
</gene>
<reference evidence="2" key="2">
    <citation type="submission" date="2014-03" db="EMBL/GenBank/DDBJ databases">
        <authorList>
            <person name="Urmite Genomes"/>
        </authorList>
    </citation>
    <scope>NUCLEOTIDE SEQUENCE</scope>
    <source>
        <strain evidence="2">DSM 44829</strain>
    </source>
</reference>
<organism evidence="2 3">
    <name type="scientific">Mycolicibacterium cosmeticum</name>
    <dbReference type="NCBI Taxonomy" id="258533"/>
    <lineage>
        <taxon>Bacteria</taxon>
        <taxon>Bacillati</taxon>
        <taxon>Actinomycetota</taxon>
        <taxon>Actinomycetes</taxon>
        <taxon>Mycobacteriales</taxon>
        <taxon>Mycobacteriaceae</taxon>
        <taxon>Mycolicibacterium</taxon>
    </lineage>
</organism>
<name>W9AWG1_MYCCO</name>
<sequence length="415" mass="40888">MTGHDVDGALARGAPAVEVLTDYVAACRALGHPAAEPGALHDAYTAEDGMDLGALDADCAAVAAALGAVDEAARLQDAARVALAGAWQGPGADAAAAVIGQHAQSSAVAEAALRRVADTLGQLRDTLWQLVSGKVAAVQDIEDRAQREQWWPAARAVATGAGAQDTASEIVDGKVNPFVTVAIGSDWADVMQSTQRSVRDAYHAAAAGISADPPGFGAPVAATAPAAASPAFAPDPAPASAPTAAPAADPLSAALPAGGLGSGLSGSGLSSAGTGLTGIGQQIADLIGGLLNTASDSSAGDPLGLDEPDGDRVGPDDETDETDESDDEEADEQAADDAAAADGKEPTEEEGEPAADAMDGTEPGAAQVDPPAPTPVPEPVTAAPVPLTVPVPEPVPEPPRTPCEIAADELPQAGD</sequence>
<protein>
    <submittedName>
        <fullName evidence="2">Hypothetical alanine and proline rich protein</fullName>
    </submittedName>
</protein>
<dbReference type="Proteomes" id="UP000028870">
    <property type="component" value="Unassembled WGS sequence"/>
</dbReference>
<feature type="region of interest" description="Disordered" evidence="1">
    <location>
        <begin position="295"/>
        <end position="415"/>
    </location>
</feature>
<dbReference type="OrthoDB" id="4727254at2"/>
<accession>W9AWG1</accession>
<dbReference type="EMBL" id="CCBB010000003">
    <property type="protein sequence ID" value="CDO09863.1"/>
    <property type="molecule type" value="Genomic_DNA"/>
</dbReference>
<feature type="compositionally biased region" description="Acidic residues" evidence="1">
    <location>
        <begin position="316"/>
        <end position="335"/>
    </location>
</feature>
<reference evidence="2" key="1">
    <citation type="submission" date="2014-03" db="EMBL/GenBank/DDBJ databases">
        <title>Draft Genome Sequence of Mycobacterium cosmeticum DSM 44829.</title>
        <authorList>
            <person name="Croce O."/>
            <person name="Robert C."/>
            <person name="Raoult D."/>
            <person name="Drancourt M."/>
        </authorList>
    </citation>
    <scope>NUCLEOTIDE SEQUENCE [LARGE SCALE GENOMIC DNA]</scope>
    <source>
        <strain evidence="2">DSM 44829</strain>
    </source>
</reference>
<feature type="compositionally biased region" description="Pro residues" evidence="1">
    <location>
        <begin position="387"/>
        <end position="401"/>
    </location>
</feature>
<evidence type="ECO:0000256" key="1">
    <source>
        <dbReference type="SAM" id="MobiDB-lite"/>
    </source>
</evidence>
<comment type="caution">
    <text evidence="2">The sequence shown here is derived from an EMBL/GenBank/DDBJ whole genome shotgun (WGS) entry which is preliminary data.</text>
</comment>
<dbReference type="RefSeq" id="WP_036401770.1">
    <property type="nucleotide sequence ID" value="NZ_CCBB010000003.1"/>
</dbReference>
<dbReference type="AlphaFoldDB" id="W9AWG1"/>
<proteinExistence type="predicted"/>
<feature type="region of interest" description="Disordered" evidence="1">
    <location>
        <begin position="228"/>
        <end position="247"/>
    </location>
</feature>
<dbReference type="eggNOG" id="ENOG5031D8I">
    <property type="taxonomic scope" value="Bacteria"/>
</dbReference>
<dbReference type="STRING" id="258533.BN977_04691"/>
<evidence type="ECO:0000313" key="3">
    <source>
        <dbReference type="Proteomes" id="UP000028870"/>
    </source>
</evidence>
<evidence type="ECO:0000313" key="2">
    <source>
        <dbReference type="EMBL" id="CDO09863.1"/>
    </source>
</evidence>